<dbReference type="EMBL" id="JAIVGD010000015">
    <property type="protein sequence ID" value="KAH0758387.1"/>
    <property type="molecule type" value="Genomic_DNA"/>
</dbReference>
<sequence>MKLWLLNDALLSVGGGMGRHLCIAQVGFEMSHGFLNEANEEWTSTGSSTPCCIRGITSGRDTGGATGGSGGATTLAASTGVTAGGSSGAATKRPVTTLATSRGATTTTTCYDGSGGAATKRPTTTSANSGGATTAATTTGGSAANISVNFASVAQPTSQFSTQQSTTSASGSKRSSNVKRGGANPEYKRPRTEKPRTAGFGVLFGPNSVIERSRTTDRVLHCATLKSSVSTNIDLGYKPNGLRWKGGSAVIQRLQEQSYKRATQSTPSTQDT</sequence>
<accession>A0ABQ7V2U0</accession>
<evidence type="ECO:0000313" key="2">
    <source>
        <dbReference type="EMBL" id="KAH0758387.1"/>
    </source>
</evidence>
<evidence type="ECO:0008006" key="4">
    <source>
        <dbReference type="Google" id="ProtNLM"/>
    </source>
</evidence>
<evidence type="ECO:0000313" key="3">
    <source>
        <dbReference type="Proteomes" id="UP000826656"/>
    </source>
</evidence>
<keyword evidence="3" id="KW-1185">Reference proteome</keyword>
<comment type="caution">
    <text evidence="2">The sequence shown here is derived from an EMBL/GenBank/DDBJ whole genome shotgun (WGS) entry which is preliminary data.</text>
</comment>
<feature type="region of interest" description="Disordered" evidence="1">
    <location>
        <begin position="105"/>
        <end position="135"/>
    </location>
</feature>
<protein>
    <recommendedName>
        <fullName evidence="4">Transposon MuDR mudrA</fullName>
    </recommendedName>
</protein>
<organism evidence="2 3">
    <name type="scientific">Solanum tuberosum</name>
    <name type="common">Potato</name>
    <dbReference type="NCBI Taxonomy" id="4113"/>
    <lineage>
        <taxon>Eukaryota</taxon>
        <taxon>Viridiplantae</taxon>
        <taxon>Streptophyta</taxon>
        <taxon>Embryophyta</taxon>
        <taxon>Tracheophyta</taxon>
        <taxon>Spermatophyta</taxon>
        <taxon>Magnoliopsida</taxon>
        <taxon>eudicotyledons</taxon>
        <taxon>Gunneridae</taxon>
        <taxon>Pentapetalae</taxon>
        <taxon>asterids</taxon>
        <taxon>lamiids</taxon>
        <taxon>Solanales</taxon>
        <taxon>Solanaceae</taxon>
        <taxon>Solanoideae</taxon>
        <taxon>Solaneae</taxon>
        <taxon>Solanum</taxon>
    </lineage>
</organism>
<feature type="compositionally biased region" description="Low complexity" evidence="1">
    <location>
        <begin position="123"/>
        <end position="135"/>
    </location>
</feature>
<reference evidence="2 3" key="1">
    <citation type="journal article" date="2021" name="bioRxiv">
        <title>Chromosome-scale and haplotype-resolved genome assembly of a tetraploid potato cultivar.</title>
        <authorList>
            <person name="Sun H."/>
            <person name="Jiao W.-B."/>
            <person name="Krause K."/>
            <person name="Campoy J.A."/>
            <person name="Goel M."/>
            <person name="Folz-Donahue K."/>
            <person name="Kukat C."/>
            <person name="Huettel B."/>
            <person name="Schneeberger K."/>
        </authorList>
    </citation>
    <scope>NUCLEOTIDE SEQUENCE [LARGE SCALE GENOMIC DNA]</scope>
    <source>
        <strain evidence="2">SolTubOtavaFocal</strain>
        <tissue evidence="2">Leaves</tissue>
    </source>
</reference>
<proteinExistence type="predicted"/>
<dbReference type="Proteomes" id="UP000826656">
    <property type="component" value="Unassembled WGS sequence"/>
</dbReference>
<evidence type="ECO:0000256" key="1">
    <source>
        <dbReference type="SAM" id="MobiDB-lite"/>
    </source>
</evidence>
<feature type="region of interest" description="Disordered" evidence="1">
    <location>
        <begin position="157"/>
        <end position="200"/>
    </location>
</feature>
<name>A0ABQ7V2U0_SOLTU</name>
<feature type="compositionally biased region" description="Low complexity" evidence="1">
    <location>
        <begin position="157"/>
        <end position="175"/>
    </location>
</feature>
<feature type="compositionally biased region" description="Basic and acidic residues" evidence="1">
    <location>
        <begin position="186"/>
        <end position="196"/>
    </location>
</feature>
<gene>
    <name evidence="2" type="ORF">KY290_021880</name>
</gene>